<sequence length="483" mass="51300">MRRLAAWLEERDAGRAFDLWLAEDRPDEATALIARESSRMPPSADRDRSVAAWLGKLVAASPAGDPRRDLIAGTLQLRRGEHADAADSLRRGREGFAARGDGSGEFACLARLLAVALQREDFLAGRDAADAAEALESTADAQERVVFRINRGNLEFLGGQEGRALEQYRRALDFPHLGHARIALAQQDACINLAVLECERGSFDAARRALTRALALHADHSVDPSLPMRAYLQRALTAVPQGEFAAATDDLAAAQACAFPAHPYQRAFCLRVMGEIQTRLGRYAEAEGTLRQALDGLAMQGLERSGESAGAHLACADLARRRGDTAGSLARLDEAERLTGLFPRVGAAIALCRGLAIGDGPAAASALDHAASTLAGVAGRHLEAQIALCRAVVAARMGDRAVADRCAGDAARLIREGGYFFLPIAEPALAHGAWSALESAGHGDILAATAARFPRRVPVPVAISPRVEIRTFGPFLLQVGGQA</sequence>
<dbReference type="Gene3D" id="1.25.40.10">
    <property type="entry name" value="Tetratricopeptide repeat domain"/>
    <property type="match status" value="1"/>
</dbReference>
<name>A0A937X8I7_9BACT</name>
<comment type="caution">
    <text evidence="1">The sequence shown here is derived from an EMBL/GenBank/DDBJ whole genome shotgun (WGS) entry which is preliminary data.</text>
</comment>
<evidence type="ECO:0000313" key="1">
    <source>
        <dbReference type="EMBL" id="MBM3276325.1"/>
    </source>
</evidence>
<protein>
    <recommendedName>
        <fullName evidence="3">MalT-like TPR region domain-containing protein</fullName>
    </recommendedName>
</protein>
<evidence type="ECO:0008006" key="3">
    <source>
        <dbReference type="Google" id="ProtNLM"/>
    </source>
</evidence>
<accession>A0A937X8I7</accession>
<dbReference type="Proteomes" id="UP000703893">
    <property type="component" value="Unassembled WGS sequence"/>
</dbReference>
<feature type="non-terminal residue" evidence="1">
    <location>
        <position position="483"/>
    </location>
</feature>
<dbReference type="InterPro" id="IPR011990">
    <property type="entry name" value="TPR-like_helical_dom_sf"/>
</dbReference>
<dbReference type="AlphaFoldDB" id="A0A937X8I7"/>
<dbReference type="EMBL" id="VGJX01000970">
    <property type="protein sequence ID" value="MBM3276325.1"/>
    <property type="molecule type" value="Genomic_DNA"/>
</dbReference>
<evidence type="ECO:0000313" key="2">
    <source>
        <dbReference type="Proteomes" id="UP000703893"/>
    </source>
</evidence>
<proteinExistence type="predicted"/>
<gene>
    <name evidence="1" type="ORF">FJZ00_14320</name>
</gene>
<organism evidence="1 2">
    <name type="scientific">Candidatus Tanganyikabacteria bacterium</name>
    <dbReference type="NCBI Taxonomy" id="2961651"/>
    <lineage>
        <taxon>Bacteria</taxon>
        <taxon>Bacillati</taxon>
        <taxon>Candidatus Sericytochromatia</taxon>
        <taxon>Candidatus Tanganyikabacteria</taxon>
    </lineage>
</organism>
<dbReference type="SUPFAM" id="SSF48452">
    <property type="entry name" value="TPR-like"/>
    <property type="match status" value="1"/>
</dbReference>
<reference evidence="1 2" key="1">
    <citation type="submission" date="2019-03" db="EMBL/GenBank/DDBJ databases">
        <title>Lake Tanganyika Metagenome-Assembled Genomes (MAGs).</title>
        <authorList>
            <person name="Tran P."/>
        </authorList>
    </citation>
    <scope>NUCLEOTIDE SEQUENCE [LARGE SCALE GENOMIC DNA]</scope>
    <source>
        <strain evidence="1">K_DeepCast_65m_m2_236</strain>
    </source>
</reference>